<evidence type="ECO:0000256" key="1">
    <source>
        <dbReference type="SAM" id="Phobius"/>
    </source>
</evidence>
<keyword evidence="1" id="KW-1133">Transmembrane helix</keyword>
<keyword evidence="3" id="KW-1185">Reference proteome</keyword>
<protein>
    <submittedName>
        <fullName evidence="2">Uncharacterized protein</fullName>
    </submittedName>
</protein>
<evidence type="ECO:0000313" key="2">
    <source>
        <dbReference type="EMBL" id="MBD7966331.1"/>
    </source>
</evidence>
<name>A0ABR8SS56_9BACL</name>
<gene>
    <name evidence="2" type="ORF">H9648_19980</name>
</gene>
<reference evidence="2 3" key="1">
    <citation type="submission" date="2020-08" db="EMBL/GenBank/DDBJ databases">
        <title>A Genomic Blueprint of the Chicken Gut Microbiome.</title>
        <authorList>
            <person name="Gilroy R."/>
            <person name="Ravi A."/>
            <person name="Getino M."/>
            <person name="Pursley I."/>
            <person name="Horton D.L."/>
            <person name="Alikhan N.-F."/>
            <person name="Baker D."/>
            <person name="Gharbi K."/>
            <person name="Hall N."/>
            <person name="Watson M."/>
            <person name="Adriaenssens E.M."/>
            <person name="Foster-Nyarko E."/>
            <person name="Jarju S."/>
            <person name="Secka A."/>
            <person name="Antonio M."/>
            <person name="Oren A."/>
            <person name="Chaudhuri R."/>
            <person name="La Ragione R.M."/>
            <person name="Hildebrand F."/>
            <person name="Pallen M.J."/>
        </authorList>
    </citation>
    <scope>NUCLEOTIDE SEQUENCE [LARGE SCALE GENOMIC DNA]</scope>
    <source>
        <strain evidence="2 3">Sa2CUA10</strain>
    </source>
</reference>
<dbReference type="EMBL" id="JACSQM010000016">
    <property type="protein sequence ID" value="MBD7966331.1"/>
    <property type="molecule type" value="Genomic_DNA"/>
</dbReference>
<proteinExistence type="predicted"/>
<dbReference type="Proteomes" id="UP000603641">
    <property type="component" value="Unassembled WGS sequence"/>
</dbReference>
<feature type="transmembrane region" description="Helical" evidence="1">
    <location>
        <begin position="6"/>
        <end position="28"/>
    </location>
</feature>
<keyword evidence="1" id="KW-0812">Transmembrane</keyword>
<dbReference type="RefSeq" id="WP_191755471.1">
    <property type="nucleotide sequence ID" value="NZ_JACSQM010000016.1"/>
</dbReference>
<sequence length="56" mass="6449">MELLITMIYTIFGLAALSLIATVTAIYFSNKKINEKIEIAKRRDARMEHQNTYVSI</sequence>
<keyword evidence="1" id="KW-0472">Membrane</keyword>
<organism evidence="2 3">
    <name type="scientific">Fictibacillus norfolkensis</name>
    <dbReference type="NCBI Taxonomy" id="2762233"/>
    <lineage>
        <taxon>Bacteria</taxon>
        <taxon>Bacillati</taxon>
        <taxon>Bacillota</taxon>
        <taxon>Bacilli</taxon>
        <taxon>Bacillales</taxon>
        <taxon>Fictibacillaceae</taxon>
        <taxon>Fictibacillus</taxon>
    </lineage>
</organism>
<evidence type="ECO:0000313" key="3">
    <source>
        <dbReference type="Proteomes" id="UP000603641"/>
    </source>
</evidence>
<accession>A0ABR8SS56</accession>
<comment type="caution">
    <text evidence="2">The sequence shown here is derived from an EMBL/GenBank/DDBJ whole genome shotgun (WGS) entry which is preliminary data.</text>
</comment>